<name>A0A2P8CAQ8_9BACT</name>
<dbReference type="AlphaFoldDB" id="A0A2P8CAQ8"/>
<dbReference type="InterPro" id="IPR011051">
    <property type="entry name" value="RmlC_Cupin_sf"/>
</dbReference>
<dbReference type="CDD" id="cd02226">
    <property type="entry name" value="cupin_YdbB-like"/>
    <property type="match status" value="1"/>
</dbReference>
<protein>
    <submittedName>
        <fullName evidence="2">Mannose-6-phosphate isomerase-like protein (Cupin superfamily)</fullName>
    </submittedName>
</protein>
<sequence>MSQIEKINLKEKFSKFSDHWSPKVIGQLNHQQVKVVKFQGDFVWHSHENEDELFMVIDGSFTMELRDKTIEVHEGELIIIPRGVEHRPIAKEEVSILLFEPGTIVNTGEVRNQLTVEKPDHI</sequence>
<dbReference type="Proteomes" id="UP000240621">
    <property type="component" value="Unassembled WGS sequence"/>
</dbReference>
<dbReference type="InterPro" id="IPR014710">
    <property type="entry name" value="RmlC-like_jellyroll"/>
</dbReference>
<comment type="caution">
    <text evidence="2">The sequence shown here is derived from an EMBL/GenBank/DDBJ whole genome shotgun (WGS) entry which is preliminary data.</text>
</comment>
<dbReference type="PANTHER" id="PTHR36114:SF1">
    <property type="entry name" value="16.7 KDA PROTEIN IN WHIE LOCUS"/>
    <property type="match status" value="1"/>
</dbReference>
<dbReference type="PANTHER" id="PTHR36114">
    <property type="entry name" value="16.7 KDA PROTEIN IN WHIE LOCUS"/>
    <property type="match status" value="1"/>
</dbReference>
<accession>A0A2P8CAQ8</accession>
<dbReference type="EMBL" id="PYGC01000007">
    <property type="protein sequence ID" value="PSK82060.1"/>
    <property type="molecule type" value="Genomic_DNA"/>
</dbReference>
<evidence type="ECO:0000259" key="1">
    <source>
        <dbReference type="Pfam" id="PF07883"/>
    </source>
</evidence>
<dbReference type="Pfam" id="PF07883">
    <property type="entry name" value="Cupin_2"/>
    <property type="match status" value="1"/>
</dbReference>
<feature type="domain" description="Cupin type-2" evidence="1">
    <location>
        <begin position="40"/>
        <end position="93"/>
    </location>
</feature>
<organism evidence="2 3">
    <name type="scientific">Prolixibacter denitrificans</name>
    <dbReference type="NCBI Taxonomy" id="1541063"/>
    <lineage>
        <taxon>Bacteria</taxon>
        <taxon>Pseudomonadati</taxon>
        <taxon>Bacteroidota</taxon>
        <taxon>Bacteroidia</taxon>
        <taxon>Marinilabiliales</taxon>
        <taxon>Prolixibacteraceae</taxon>
        <taxon>Prolixibacter</taxon>
    </lineage>
</organism>
<dbReference type="SUPFAM" id="SSF51182">
    <property type="entry name" value="RmlC-like cupins"/>
    <property type="match status" value="1"/>
</dbReference>
<dbReference type="Gene3D" id="2.60.120.10">
    <property type="entry name" value="Jelly Rolls"/>
    <property type="match status" value="1"/>
</dbReference>
<proteinExistence type="predicted"/>
<dbReference type="GO" id="GO:0016853">
    <property type="term" value="F:isomerase activity"/>
    <property type="evidence" value="ECO:0007669"/>
    <property type="project" value="UniProtKB-KW"/>
</dbReference>
<evidence type="ECO:0000313" key="2">
    <source>
        <dbReference type="EMBL" id="PSK82060.1"/>
    </source>
</evidence>
<gene>
    <name evidence="2" type="ORF">CLV93_107174</name>
</gene>
<reference evidence="2 3" key="1">
    <citation type="submission" date="2018-03" db="EMBL/GenBank/DDBJ databases">
        <title>Genomic Encyclopedia of Archaeal and Bacterial Type Strains, Phase II (KMG-II): from individual species to whole genera.</title>
        <authorList>
            <person name="Goeker M."/>
        </authorList>
    </citation>
    <scope>NUCLEOTIDE SEQUENCE [LARGE SCALE GENOMIC DNA]</scope>
    <source>
        <strain evidence="2 3">DSM 27267</strain>
    </source>
</reference>
<evidence type="ECO:0000313" key="3">
    <source>
        <dbReference type="Proteomes" id="UP000240621"/>
    </source>
</evidence>
<dbReference type="InterPro" id="IPR052044">
    <property type="entry name" value="PKS_Associated_Protein"/>
</dbReference>
<keyword evidence="2" id="KW-0413">Isomerase</keyword>
<dbReference type="InterPro" id="IPR013096">
    <property type="entry name" value="Cupin_2"/>
</dbReference>